<comment type="caution">
    <text evidence="6">The sequence shown here is derived from an EMBL/GenBank/DDBJ whole genome shotgun (WGS) entry which is preliminary data.</text>
</comment>
<evidence type="ECO:0000256" key="4">
    <source>
        <dbReference type="SAM" id="Phobius"/>
    </source>
</evidence>
<dbReference type="EMBL" id="JBHSLU010000161">
    <property type="protein sequence ID" value="MFC5509373.1"/>
    <property type="molecule type" value="Genomic_DNA"/>
</dbReference>
<dbReference type="InterPro" id="IPR020846">
    <property type="entry name" value="MFS_dom"/>
</dbReference>
<feature type="transmembrane region" description="Helical" evidence="4">
    <location>
        <begin position="217"/>
        <end position="236"/>
    </location>
</feature>
<dbReference type="PANTHER" id="PTHR43129:SF1">
    <property type="entry name" value="FOSMIDOMYCIN RESISTANCE PROTEIN"/>
    <property type="match status" value="1"/>
</dbReference>
<feature type="transmembrane region" description="Helical" evidence="4">
    <location>
        <begin position="256"/>
        <end position="281"/>
    </location>
</feature>
<evidence type="ECO:0000259" key="5">
    <source>
        <dbReference type="PROSITE" id="PS50850"/>
    </source>
</evidence>
<dbReference type="PROSITE" id="PS50850">
    <property type="entry name" value="MFS"/>
    <property type="match status" value="1"/>
</dbReference>
<dbReference type="InterPro" id="IPR011701">
    <property type="entry name" value="MFS"/>
</dbReference>
<dbReference type="SUPFAM" id="SSF103473">
    <property type="entry name" value="MFS general substrate transporter"/>
    <property type="match status" value="1"/>
</dbReference>
<dbReference type="Proteomes" id="UP001596060">
    <property type="component" value="Unassembled WGS sequence"/>
</dbReference>
<evidence type="ECO:0000256" key="2">
    <source>
        <dbReference type="ARBA" id="ARBA00022989"/>
    </source>
</evidence>
<feature type="transmembrane region" description="Helical" evidence="4">
    <location>
        <begin position="54"/>
        <end position="76"/>
    </location>
</feature>
<feature type="transmembrane region" description="Helical" evidence="4">
    <location>
        <begin position="317"/>
        <end position="339"/>
    </location>
</feature>
<organism evidence="6 7">
    <name type="scientific">Bosea massiliensis</name>
    <dbReference type="NCBI Taxonomy" id="151419"/>
    <lineage>
        <taxon>Bacteria</taxon>
        <taxon>Pseudomonadati</taxon>
        <taxon>Pseudomonadota</taxon>
        <taxon>Alphaproteobacteria</taxon>
        <taxon>Hyphomicrobiales</taxon>
        <taxon>Boseaceae</taxon>
        <taxon>Bosea</taxon>
    </lineage>
</organism>
<feature type="transmembrane region" description="Helical" evidence="4">
    <location>
        <begin position="83"/>
        <end position="101"/>
    </location>
</feature>
<sequence>MTATTPTARIAQGAAMPVLIALSATHLLNDMMQSLIPAIYPIIKTAYGLDFGQIGLITLTFQITASLFQPLVGAYTDKNPMPYSMVVGMGFTLIGLIGLAYAGSYGLLLISAGCVGLGSSIFHPEATRMARNASGGRHGLAQGIFQVGGQTGGALGPLLAAFIIVPRGQASLAWFSATALLAMVLMTWTAGRYAELQRQKAAAAPAAKAATGPATPVRSAAAVAFAATVLVILLFSKNAYSQSFSSFYTFYLIGKFGVSVQTSQVMLFLFLASSAAGAIFGGILGDRIGRNKIIWFSILGALPFTLVLPHVDLVWTGVLTIVINLIMSSAFAAILIYAMELMPGRIGLVGGLFYGLSFGLGGLAAAMLGELADRIGIDAVYHLCAFLPAIGLLAWFLPRLAPEGPTASGH</sequence>
<dbReference type="RefSeq" id="WP_066719472.1">
    <property type="nucleotide sequence ID" value="NZ_JBHSLU010000161.1"/>
</dbReference>
<gene>
    <name evidence="6" type="ORF">ACFPN9_29595</name>
</gene>
<keyword evidence="2 4" id="KW-1133">Transmembrane helix</keyword>
<keyword evidence="3 4" id="KW-0472">Membrane</keyword>
<feature type="transmembrane region" description="Helical" evidence="4">
    <location>
        <begin position="346"/>
        <end position="367"/>
    </location>
</feature>
<dbReference type="CDD" id="cd17478">
    <property type="entry name" value="MFS_FsR"/>
    <property type="match status" value="1"/>
</dbReference>
<accession>A0ABW0PAG8</accession>
<feature type="transmembrane region" description="Helical" evidence="4">
    <location>
        <begin position="107"/>
        <end position="123"/>
    </location>
</feature>
<dbReference type="PANTHER" id="PTHR43129">
    <property type="entry name" value="FOSMIDOMYCIN RESISTANCE PROTEIN"/>
    <property type="match status" value="1"/>
</dbReference>
<feature type="transmembrane region" description="Helical" evidence="4">
    <location>
        <begin position="379"/>
        <end position="397"/>
    </location>
</feature>
<evidence type="ECO:0000256" key="1">
    <source>
        <dbReference type="ARBA" id="ARBA00022692"/>
    </source>
</evidence>
<keyword evidence="1 4" id="KW-0812">Transmembrane</keyword>
<reference evidence="7" key="1">
    <citation type="journal article" date="2019" name="Int. J. Syst. Evol. Microbiol.">
        <title>The Global Catalogue of Microorganisms (GCM) 10K type strain sequencing project: providing services to taxonomists for standard genome sequencing and annotation.</title>
        <authorList>
            <consortium name="The Broad Institute Genomics Platform"/>
            <consortium name="The Broad Institute Genome Sequencing Center for Infectious Disease"/>
            <person name="Wu L."/>
            <person name="Ma J."/>
        </authorList>
    </citation>
    <scope>NUCLEOTIDE SEQUENCE [LARGE SCALE GENOMIC DNA]</scope>
    <source>
        <strain evidence="7">CCUG 43117</strain>
    </source>
</reference>
<feature type="domain" description="Major facilitator superfamily (MFS) profile" evidence="5">
    <location>
        <begin position="18"/>
        <end position="403"/>
    </location>
</feature>
<proteinExistence type="predicted"/>
<feature type="transmembrane region" description="Helical" evidence="4">
    <location>
        <begin position="293"/>
        <end position="311"/>
    </location>
</feature>
<evidence type="ECO:0000313" key="7">
    <source>
        <dbReference type="Proteomes" id="UP001596060"/>
    </source>
</evidence>
<evidence type="ECO:0000256" key="3">
    <source>
        <dbReference type="ARBA" id="ARBA00023136"/>
    </source>
</evidence>
<feature type="transmembrane region" description="Helical" evidence="4">
    <location>
        <begin position="171"/>
        <end position="190"/>
    </location>
</feature>
<dbReference type="Pfam" id="PF07690">
    <property type="entry name" value="MFS_1"/>
    <property type="match status" value="1"/>
</dbReference>
<dbReference type="Gene3D" id="1.20.1250.20">
    <property type="entry name" value="MFS general substrate transporter like domains"/>
    <property type="match status" value="2"/>
</dbReference>
<protein>
    <submittedName>
        <fullName evidence="6">MFS transporter</fullName>
    </submittedName>
</protein>
<evidence type="ECO:0000313" key="6">
    <source>
        <dbReference type="EMBL" id="MFC5509373.1"/>
    </source>
</evidence>
<keyword evidence="7" id="KW-1185">Reference proteome</keyword>
<dbReference type="InterPro" id="IPR036259">
    <property type="entry name" value="MFS_trans_sf"/>
</dbReference>
<feature type="transmembrane region" description="Helical" evidence="4">
    <location>
        <begin position="144"/>
        <end position="165"/>
    </location>
</feature>
<name>A0ABW0PAG8_9HYPH</name>